<feature type="transmembrane region" description="Helical" evidence="1">
    <location>
        <begin position="68"/>
        <end position="91"/>
    </location>
</feature>
<gene>
    <name evidence="2" type="ORF">CYLTODRAFT_493122</name>
</gene>
<name>A0A0D7B2L8_9AGAR</name>
<evidence type="ECO:0000313" key="3">
    <source>
        <dbReference type="Proteomes" id="UP000054007"/>
    </source>
</evidence>
<proteinExistence type="predicted"/>
<sequence length="412" mass="45162">MWGPGLFTCCFRGSHHTAWRATWLYISSMTLGFWMLGVALVERNAMRVLALEQGALAESLHKFVQIRFSVLSVSCFQWVLLLGTCIGYSPFLHELNLILAVVDVPLTFVVAILRTLFDTKHKSLLFTLCTGPAIGAPEGVTNEYAMSNTTINMNATDYTGTVQQWCTACQTIDHRWTLAEVVILPNLTAHIWNLSATAFTDKLLSIIHFGPIDNVRVFPEESFAFIPFLDGATAELKIGPGASKGHPAYSSSARASPAAMSVSGLGTSARSRSFVTRTIHPLPSHFRGRKANKTVNTFPTKPAWAGRRVNYSKDRCACVLKSLQVAVQQAQAAAAQLLSRTVAAASPTMASPLTAGSNGFRSPFNALIEPCRCHARKRIFQPYRICCAETTFRNSRPPNHPRHANPLLSLVL</sequence>
<feature type="transmembrane region" description="Helical" evidence="1">
    <location>
        <begin position="22"/>
        <end position="41"/>
    </location>
</feature>
<feature type="transmembrane region" description="Helical" evidence="1">
    <location>
        <begin position="97"/>
        <end position="117"/>
    </location>
</feature>
<keyword evidence="1" id="KW-0472">Membrane</keyword>
<keyword evidence="1" id="KW-1133">Transmembrane helix</keyword>
<reference evidence="2 3" key="1">
    <citation type="journal article" date="2015" name="Fungal Genet. Biol.">
        <title>Evolution of novel wood decay mechanisms in Agaricales revealed by the genome sequences of Fistulina hepatica and Cylindrobasidium torrendii.</title>
        <authorList>
            <person name="Floudas D."/>
            <person name="Held B.W."/>
            <person name="Riley R."/>
            <person name="Nagy L.G."/>
            <person name="Koehler G."/>
            <person name="Ransdell A.S."/>
            <person name="Younus H."/>
            <person name="Chow J."/>
            <person name="Chiniquy J."/>
            <person name="Lipzen A."/>
            <person name="Tritt A."/>
            <person name="Sun H."/>
            <person name="Haridas S."/>
            <person name="LaButti K."/>
            <person name="Ohm R.A."/>
            <person name="Kues U."/>
            <person name="Blanchette R.A."/>
            <person name="Grigoriev I.V."/>
            <person name="Minto R.E."/>
            <person name="Hibbett D.S."/>
        </authorList>
    </citation>
    <scope>NUCLEOTIDE SEQUENCE [LARGE SCALE GENOMIC DNA]</scope>
    <source>
        <strain evidence="2 3">FP15055 ss-10</strain>
    </source>
</reference>
<evidence type="ECO:0000313" key="2">
    <source>
        <dbReference type="EMBL" id="KIY64455.1"/>
    </source>
</evidence>
<dbReference type="STRING" id="1314674.A0A0D7B2L8"/>
<protein>
    <submittedName>
        <fullName evidence="2">Uncharacterized protein</fullName>
    </submittedName>
</protein>
<dbReference type="AlphaFoldDB" id="A0A0D7B2L8"/>
<dbReference type="OrthoDB" id="6407164at2759"/>
<keyword evidence="1" id="KW-0812">Transmembrane</keyword>
<accession>A0A0D7B2L8</accession>
<dbReference type="EMBL" id="KN880635">
    <property type="protein sequence ID" value="KIY64455.1"/>
    <property type="molecule type" value="Genomic_DNA"/>
</dbReference>
<keyword evidence="3" id="KW-1185">Reference proteome</keyword>
<organism evidence="2 3">
    <name type="scientific">Cylindrobasidium torrendii FP15055 ss-10</name>
    <dbReference type="NCBI Taxonomy" id="1314674"/>
    <lineage>
        <taxon>Eukaryota</taxon>
        <taxon>Fungi</taxon>
        <taxon>Dikarya</taxon>
        <taxon>Basidiomycota</taxon>
        <taxon>Agaricomycotina</taxon>
        <taxon>Agaricomycetes</taxon>
        <taxon>Agaricomycetidae</taxon>
        <taxon>Agaricales</taxon>
        <taxon>Marasmiineae</taxon>
        <taxon>Physalacriaceae</taxon>
        <taxon>Cylindrobasidium</taxon>
    </lineage>
</organism>
<dbReference type="Proteomes" id="UP000054007">
    <property type="component" value="Unassembled WGS sequence"/>
</dbReference>
<evidence type="ECO:0000256" key="1">
    <source>
        <dbReference type="SAM" id="Phobius"/>
    </source>
</evidence>